<keyword evidence="4" id="KW-0238">DNA-binding</keyword>
<dbReference type="AlphaFoldDB" id="A0A024UEV0"/>
<dbReference type="Gene3D" id="3.40.50.300">
    <property type="entry name" value="P-loop containing nucleotide triphosphate hydrolases"/>
    <property type="match status" value="1"/>
</dbReference>
<dbReference type="InterPro" id="IPR045076">
    <property type="entry name" value="MutS"/>
</dbReference>
<dbReference type="GO" id="GO:0030983">
    <property type="term" value="F:mismatched DNA binding"/>
    <property type="evidence" value="ECO:0007669"/>
    <property type="project" value="InterPro"/>
</dbReference>
<dbReference type="eggNOG" id="KOG0220">
    <property type="taxonomic scope" value="Eukaryota"/>
</dbReference>
<dbReference type="GO" id="GO:0006298">
    <property type="term" value="P:mismatch repair"/>
    <property type="evidence" value="ECO:0007669"/>
    <property type="project" value="InterPro"/>
</dbReference>
<accession>A0A024UEV0</accession>
<evidence type="ECO:0000259" key="5">
    <source>
        <dbReference type="PROSITE" id="PS00486"/>
    </source>
</evidence>
<gene>
    <name evidence="6" type="ORF">H310_04524</name>
</gene>
<dbReference type="FunFam" id="3.40.50.300:FF:000870">
    <property type="entry name" value="MutS protein homolog 4"/>
    <property type="match status" value="1"/>
</dbReference>
<evidence type="ECO:0000313" key="6">
    <source>
        <dbReference type="EMBL" id="ETW04173.1"/>
    </source>
</evidence>
<dbReference type="GO" id="GO:0007131">
    <property type="term" value="P:reciprocal meiotic recombination"/>
    <property type="evidence" value="ECO:0007669"/>
    <property type="project" value="TreeGrafter"/>
</dbReference>
<dbReference type="Pfam" id="PF00488">
    <property type="entry name" value="MutS_V"/>
    <property type="match status" value="1"/>
</dbReference>
<comment type="similarity">
    <text evidence="1">Belongs to the DNA mismatch repair MutS family.</text>
</comment>
<name>A0A024UEV0_9STRA</name>
<keyword evidence="3" id="KW-0067">ATP-binding</keyword>
<dbReference type="GO" id="GO:0005524">
    <property type="term" value="F:ATP binding"/>
    <property type="evidence" value="ECO:0007669"/>
    <property type="project" value="UniProtKB-KW"/>
</dbReference>
<dbReference type="EMBL" id="KI913958">
    <property type="protein sequence ID" value="ETW04173.1"/>
    <property type="molecule type" value="Genomic_DNA"/>
</dbReference>
<dbReference type="RefSeq" id="XP_008867129.1">
    <property type="nucleotide sequence ID" value="XM_008868907.1"/>
</dbReference>
<dbReference type="SMART" id="SM00534">
    <property type="entry name" value="MUTSac"/>
    <property type="match status" value="1"/>
</dbReference>
<dbReference type="SUPFAM" id="SSF52540">
    <property type="entry name" value="P-loop containing nucleoside triphosphate hydrolases"/>
    <property type="match status" value="1"/>
</dbReference>
<dbReference type="InterPro" id="IPR000432">
    <property type="entry name" value="DNA_mismatch_repair_MutS_C"/>
</dbReference>
<evidence type="ECO:0000256" key="4">
    <source>
        <dbReference type="ARBA" id="ARBA00023125"/>
    </source>
</evidence>
<evidence type="ECO:0000256" key="3">
    <source>
        <dbReference type="ARBA" id="ARBA00022840"/>
    </source>
</evidence>
<dbReference type="GO" id="GO:0140664">
    <property type="term" value="F:ATP-dependent DNA damage sensor activity"/>
    <property type="evidence" value="ECO:0007669"/>
    <property type="project" value="InterPro"/>
</dbReference>
<dbReference type="PANTHER" id="PTHR11361">
    <property type="entry name" value="DNA MISMATCH REPAIR PROTEIN MUTS FAMILY MEMBER"/>
    <property type="match status" value="1"/>
</dbReference>
<feature type="domain" description="DNA mismatch repair proteins mutS family" evidence="5">
    <location>
        <begin position="99"/>
        <end position="115"/>
    </location>
</feature>
<evidence type="ECO:0000256" key="1">
    <source>
        <dbReference type="ARBA" id="ARBA00006271"/>
    </source>
</evidence>
<sequence length="262" mass="29464">MMQDQPFVPNDTHLDLVVNFNVVTGPNCSGKSTYLKTVAVITILAHIGCYVPALEASISLRDRVFTRFGTSDDMQENSSTFTVEMQEMAFILDNCTSRSLVLVDELGRGTSNEEGFAIAWSVSESLMKNGAFCLFATHFHGLRELTKLYPSCRNFHLQASTTGKEILHFQYKLKGGPTELRHGYGLQMAIVCGLPKALCELAKYLHPTIVQREENIVANQGDDSSDFQHMLLQGLMALRYSNLEDKDLRMNLQHLRNQFTME</sequence>
<dbReference type="GO" id="GO:0005634">
    <property type="term" value="C:nucleus"/>
    <property type="evidence" value="ECO:0007669"/>
    <property type="project" value="TreeGrafter"/>
</dbReference>
<protein>
    <recommendedName>
        <fullName evidence="5">DNA mismatch repair proteins mutS family domain-containing protein</fullName>
    </recommendedName>
</protein>
<dbReference type="GeneID" id="20081574"/>
<dbReference type="VEuPathDB" id="FungiDB:H310_04524"/>
<proteinExistence type="inferred from homology"/>
<dbReference type="STRING" id="157072.A0A024UEV0"/>
<evidence type="ECO:0000256" key="2">
    <source>
        <dbReference type="ARBA" id="ARBA00022741"/>
    </source>
</evidence>
<dbReference type="PROSITE" id="PS00486">
    <property type="entry name" value="DNA_MISMATCH_REPAIR_2"/>
    <property type="match status" value="1"/>
</dbReference>
<keyword evidence="2" id="KW-0547">Nucleotide-binding</keyword>
<dbReference type="InterPro" id="IPR027417">
    <property type="entry name" value="P-loop_NTPase"/>
</dbReference>
<dbReference type="PANTHER" id="PTHR11361:SF21">
    <property type="entry name" value="MUTS PROTEIN HOMOLOG 4"/>
    <property type="match status" value="1"/>
</dbReference>
<organism evidence="6">
    <name type="scientific">Aphanomyces invadans</name>
    <dbReference type="NCBI Taxonomy" id="157072"/>
    <lineage>
        <taxon>Eukaryota</taxon>
        <taxon>Sar</taxon>
        <taxon>Stramenopiles</taxon>
        <taxon>Oomycota</taxon>
        <taxon>Saprolegniomycetes</taxon>
        <taxon>Saprolegniales</taxon>
        <taxon>Verrucalvaceae</taxon>
        <taxon>Aphanomyces</taxon>
    </lineage>
</organism>
<dbReference type="OrthoDB" id="276261at2759"/>
<reference evidence="6" key="1">
    <citation type="submission" date="2013-12" db="EMBL/GenBank/DDBJ databases">
        <title>The Genome Sequence of Aphanomyces invadans NJM9701.</title>
        <authorList>
            <consortium name="The Broad Institute Genomics Platform"/>
            <person name="Russ C."/>
            <person name="Tyler B."/>
            <person name="van West P."/>
            <person name="Dieguez-Uribeondo J."/>
            <person name="Young S.K."/>
            <person name="Zeng Q."/>
            <person name="Gargeya S."/>
            <person name="Fitzgerald M."/>
            <person name="Abouelleil A."/>
            <person name="Alvarado L."/>
            <person name="Chapman S.B."/>
            <person name="Gainer-Dewar J."/>
            <person name="Goldberg J."/>
            <person name="Griggs A."/>
            <person name="Gujja S."/>
            <person name="Hansen M."/>
            <person name="Howarth C."/>
            <person name="Imamovic A."/>
            <person name="Ireland A."/>
            <person name="Larimer J."/>
            <person name="McCowan C."/>
            <person name="Murphy C."/>
            <person name="Pearson M."/>
            <person name="Poon T.W."/>
            <person name="Priest M."/>
            <person name="Roberts A."/>
            <person name="Saif S."/>
            <person name="Shea T."/>
            <person name="Sykes S."/>
            <person name="Wortman J."/>
            <person name="Nusbaum C."/>
            <person name="Birren B."/>
        </authorList>
    </citation>
    <scope>NUCLEOTIDE SEQUENCE [LARGE SCALE GENOMIC DNA]</scope>
    <source>
        <strain evidence="6">NJM9701</strain>
    </source>
</reference>